<dbReference type="RefSeq" id="WP_302078754.1">
    <property type="nucleotide sequence ID" value="NZ_JAUKWQ010000008.1"/>
</dbReference>
<dbReference type="Gene3D" id="3.20.20.220">
    <property type="match status" value="1"/>
</dbReference>
<keyword evidence="7 12" id="KW-0560">Oxidoreductase</keyword>
<evidence type="ECO:0000256" key="1">
    <source>
        <dbReference type="ARBA" id="ARBA00001974"/>
    </source>
</evidence>
<organism evidence="13 14">
    <name type="scientific">Rhizobium oryzicola</name>
    <dbReference type="NCBI Taxonomy" id="1232668"/>
    <lineage>
        <taxon>Bacteria</taxon>
        <taxon>Pseudomonadati</taxon>
        <taxon>Pseudomonadota</taxon>
        <taxon>Alphaproteobacteria</taxon>
        <taxon>Hyphomicrobiales</taxon>
        <taxon>Rhizobiaceae</taxon>
        <taxon>Rhizobium/Agrobacterium group</taxon>
        <taxon>Rhizobium</taxon>
    </lineage>
</organism>
<comment type="caution">
    <text evidence="13">The sequence shown here is derived from an EMBL/GenBank/DDBJ whole genome shotgun (WGS) entry which is preliminary data.</text>
</comment>
<protein>
    <recommendedName>
        <fullName evidence="12">Methylenetetrahydrofolate reductase</fullName>
        <ecNumber evidence="12">1.5.1.54</ecNumber>
    </recommendedName>
</protein>
<keyword evidence="9" id="KW-0486">Methionine biosynthesis</keyword>
<comment type="similarity">
    <text evidence="3 12">Belongs to the methylenetetrahydrofolate reductase family.</text>
</comment>
<keyword evidence="6 12" id="KW-0274">FAD</keyword>
<comment type="cofactor">
    <cofactor evidence="1 12">
        <name>FAD</name>
        <dbReference type="ChEBI" id="CHEBI:57692"/>
    </cofactor>
</comment>
<dbReference type="Pfam" id="PF02219">
    <property type="entry name" value="MTHFR"/>
    <property type="match status" value="1"/>
</dbReference>
<evidence type="ECO:0000256" key="5">
    <source>
        <dbReference type="ARBA" id="ARBA00022630"/>
    </source>
</evidence>
<dbReference type="GO" id="GO:0004489">
    <property type="term" value="F:methylenetetrahydrofolate reductase [NAD(P)H] activity"/>
    <property type="evidence" value="ECO:0007669"/>
    <property type="project" value="UniProtKB-EC"/>
</dbReference>
<dbReference type="InterPro" id="IPR003171">
    <property type="entry name" value="Mehydrof_redctse-like"/>
</dbReference>
<accession>A0ABT8T1J8</accession>
<dbReference type="EMBL" id="JAUKWQ010000008">
    <property type="protein sequence ID" value="MDO1584518.1"/>
    <property type="molecule type" value="Genomic_DNA"/>
</dbReference>
<evidence type="ECO:0000256" key="8">
    <source>
        <dbReference type="ARBA" id="ARBA00023027"/>
    </source>
</evidence>
<dbReference type="InterPro" id="IPR029041">
    <property type="entry name" value="FAD-linked_oxidoreductase-like"/>
</dbReference>
<dbReference type="Proteomes" id="UP001169006">
    <property type="component" value="Unassembled WGS sequence"/>
</dbReference>
<evidence type="ECO:0000256" key="6">
    <source>
        <dbReference type="ARBA" id="ARBA00022827"/>
    </source>
</evidence>
<dbReference type="EC" id="1.5.1.54" evidence="12"/>
<keyword evidence="14" id="KW-1185">Reference proteome</keyword>
<evidence type="ECO:0000256" key="9">
    <source>
        <dbReference type="ARBA" id="ARBA00023167"/>
    </source>
</evidence>
<dbReference type="CDD" id="cd00537">
    <property type="entry name" value="MTHFR"/>
    <property type="match status" value="1"/>
</dbReference>
<proteinExistence type="inferred from homology"/>
<comment type="pathway">
    <text evidence="2 12">One-carbon metabolism; tetrahydrofolate interconversion.</text>
</comment>
<name>A0ABT8T1J8_9HYPH</name>
<dbReference type="InterPro" id="IPR004620">
    <property type="entry name" value="MTHF_reductase_bac"/>
</dbReference>
<dbReference type="PANTHER" id="PTHR45754:SF3">
    <property type="entry name" value="METHYLENETETRAHYDROFOLATE REDUCTASE (NADPH)"/>
    <property type="match status" value="1"/>
</dbReference>
<comment type="pathway">
    <text evidence="10">Amino-acid biosynthesis; L-methionine biosynthesis via de novo pathway.</text>
</comment>
<evidence type="ECO:0000256" key="3">
    <source>
        <dbReference type="ARBA" id="ARBA00006743"/>
    </source>
</evidence>
<evidence type="ECO:0000313" key="14">
    <source>
        <dbReference type="Proteomes" id="UP001169006"/>
    </source>
</evidence>
<dbReference type="SUPFAM" id="SSF51730">
    <property type="entry name" value="FAD-linked oxidoreductase"/>
    <property type="match status" value="1"/>
</dbReference>
<keyword evidence="4" id="KW-0028">Amino-acid biosynthesis</keyword>
<evidence type="ECO:0000256" key="12">
    <source>
        <dbReference type="RuleBase" id="RU003862"/>
    </source>
</evidence>
<evidence type="ECO:0000256" key="4">
    <source>
        <dbReference type="ARBA" id="ARBA00022605"/>
    </source>
</evidence>
<evidence type="ECO:0000256" key="7">
    <source>
        <dbReference type="ARBA" id="ARBA00023002"/>
    </source>
</evidence>
<reference evidence="13" key="1">
    <citation type="journal article" date="2015" name="Int. J. Syst. Evol. Microbiol.">
        <title>Rhizobium oryzicola sp. nov., potential plant-growth-promoting endophytic bacteria isolated from rice roots.</title>
        <authorList>
            <person name="Zhang X.X."/>
            <person name="Gao J.S."/>
            <person name="Cao Y.H."/>
            <person name="Sheirdil R.A."/>
            <person name="Wang X.C."/>
            <person name="Zhang L."/>
        </authorList>
    </citation>
    <scope>NUCLEOTIDE SEQUENCE</scope>
    <source>
        <strain evidence="13">05753</strain>
    </source>
</reference>
<sequence length="302" mass="32770">MTLASPAHGPDEQLRISFEFFPPKSPDMEDQLWQTVDDLSDWNPDFVSVTYGAGGTTKAPTFAAVERLISVNGLPTASHLTCVDADKAETHKVIEDLRALGVRHIVALRGDPAAGIGTAYAPHPNGYANAAELVVGLKEIGGFEISVSAYPEKHPESADVARDIEMLKRKADAGADRALTQFFFDNDVFERYMDQVRAAGVKIPVIPGIMPIQNLTQLKRFASRCGSSVPSFLDARFAGYDDKPEDRAKVAADVAAEQIEDLRRRGIHDIHLYTMNRSALVSAVLEKVGKVKVKRAQAGAAA</sequence>
<dbReference type="PANTHER" id="PTHR45754">
    <property type="entry name" value="METHYLENETETRAHYDROFOLATE REDUCTASE"/>
    <property type="match status" value="1"/>
</dbReference>
<keyword evidence="5 12" id="KW-0285">Flavoprotein</keyword>
<comment type="catalytic activity">
    <reaction evidence="11">
        <text>(6S)-5-methyl-5,6,7,8-tetrahydrofolate + NAD(+) = (6R)-5,10-methylene-5,6,7,8-tetrahydrofolate + NADH + H(+)</text>
        <dbReference type="Rhea" id="RHEA:19821"/>
        <dbReference type="ChEBI" id="CHEBI:15378"/>
        <dbReference type="ChEBI" id="CHEBI:15636"/>
        <dbReference type="ChEBI" id="CHEBI:18608"/>
        <dbReference type="ChEBI" id="CHEBI:57540"/>
        <dbReference type="ChEBI" id="CHEBI:57945"/>
        <dbReference type="EC" id="1.5.1.54"/>
    </reaction>
    <physiologicalReaction direction="right-to-left" evidence="11">
        <dbReference type="Rhea" id="RHEA:19823"/>
    </physiologicalReaction>
</comment>
<evidence type="ECO:0000256" key="2">
    <source>
        <dbReference type="ARBA" id="ARBA00004777"/>
    </source>
</evidence>
<keyword evidence="8" id="KW-0520">NAD</keyword>
<dbReference type="NCBIfam" id="TIGR00676">
    <property type="entry name" value="fadh2"/>
    <property type="match status" value="1"/>
</dbReference>
<gene>
    <name evidence="13" type="primary">metF</name>
    <name evidence="13" type="ORF">Q2T52_20725</name>
</gene>
<evidence type="ECO:0000313" key="13">
    <source>
        <dbReference type="EMBL" id="MDO1584518.1"/>
    </source>
</evidence>
<evidence type="ECO:0000256" key="11">
    <source>
        <dbReference type="ARBA" id="ARBA00048628"/>
    </source>
</evidence>
<reference evidence="13" key="2">
    <citation type="submission" date="2023-07" db="EMBL/GenBank/DDBJ databases">
        <authorList>
            <person name="Sun H."/>
        </authorList>
    </citation>
    <scope>NUCLEOTIDE SEQUENCE</scope>
    <source>
        <strain evidence="13">05753</strain>
    </source>
</reference>
<evidence type="ECO:0000256" key="10">
    <source>
        <dbReference type="ARBA" id="ARBA00034478"/>
    </source>
</evidence>